<evidence type="ECO:0000256" key="8">
    <source>
        <dbReference type="ARBA" id="ARBA00022691"/>
    </source>
</evidence>
<evidence type="ECO:0000256" key="9">
    <source>
        <dbReference type="ARBA" id="ARBA00030757"/>
    </source>
</evidence>
<name>A0ABT4VPM3_9HYPH</name>
<dbReference type="PANTHER" id="PTHR11579:SF0">
    <property type="entry name" value="PROTEIN-L-ISOASPARTATE(D-ASPARTATE) O-METHYLTRANSFERASE"/>
    <property type="match status" value="1"/>
</dbReference>
<sequence length="217" mass="23859">MKAALSEKEGLASLVLRLRAEGISDNRLVAAVEQTPRSMFTPPQYMDLAYSPRSIPIECGEYMEGADLSLRLLHNLEIEAGQRVLEVGTGSGFTAAALSRIVERVVTVDRYRTLSQLAAQRFSRLGFSNIVVETGDGQERSPQEGTFDRILVGAAFQEMPRLFAERLVSGGKMIAAIGEADQPQTVVRLTKIGSRFEKEDLFSVRFQPLLKGRAAVL</sequence>
<evidence type="ECO:0000256" key="1">
    <source>
        <dbReference type="ARBA" id="ARBA00004496"/>
    </source>
</evidence>
<dbReference type="CDD" id="cd02440">
    <property type="entry name" value="AdoMet_MTases"/>
    <property type="match status" value="1"/>
</dbReference>
<dbReference type="Proteomes" id="UP001148313">
    <property type="component" value="Unassembled WGS sequence"/>
</dbReference>
<evidence type="ECO:0000256" key="10">
    <source>
        <dbReference type="ARBA" id="ARBA00031323"/>
    </source>
</evidence>
<dbReference type="InterPro" id="IPR029063">
    <property type="entry name" value="SAM-dependent_MTases_sf"/>
</dbReference>
<dbReference type="SUPFAM" id="SSF53335">
    <property type="entry name" value="S-adenosyl-L-methionine-dependent methyltransferases"/>
    <property type="match status" value="1"/>
</dbReference>
<dbReference type="Pfam" id="PF01135">
    <property type="entry name" value="PCMT"/>
    <property type="match status" value="1"/>
</dbReference>
<comment type="caution">
    <text evidence="12">The sequence shown here is derived from an EMBL/GenBank/DDBJ whole genome shotgun (WGS) entry which is preliminary data.</text>
</comment>
<dbReference type="InterPro" id="IPR000682">
    <property type="entry name" value="PCMT"/>
</dbReference>
<evidence type="ECO:0000256" key="6">
    <source>
        <dbReference type="ARBA" id="ARBA00022603"/>
    </source>
</evidence>
<evidence type="ECO:0000256" key="4">
    <source>
        <dbReference type="ARBA" id="ARBA00013346"/>
    </source>
</evidence>
<reference evidence="12" key="1">
    <citation type="submission" date="2022-11" db="EMBL/GenBank/DDBJ databases">
        <title>Hoeflea poritis sp. nov., isolated from scleractinian coral Porites lutea.</title>
        <authorList>
            <person name="Zhang G."/>
            <person name="Wei Q."/>
            <person name="Cai L."/>
        </authorList>
    </citation>
    <scope>NUCLEOTIDE SEQUENCE</scope>
    <source>
        <strain evidence="12">E7-10</strain>
    </source>
</reference>
<proteinExistence type="inferred from homology"/>
<evidence type="ECO:0000256" key="5">
    <source>
        <dbReference type="ARBA" id="ARBA00022490"/>
    </source>
</evidence>
<dbReference type="EMBL" id="JAPJZH010000009">
    <property type="protein sequence ID" value="MDA4846662.1"/>
    <property type="molecule type" value="Genomic_DNA"/>
</dbReference>
<dbReference type="NCBIfam" id="NF001453">
    <property type="entry name" value="PRK00312.1"/>
    <property type="match status" value="1"/>
</dbReference>
<evidence type="ECO:0000256" key="11">
    <source>
        <dbReference type="ARBA" id="ARBA00031350"/>
    </source>
</evidence>
<evidence type="ECO:0000256" key="7">
    <source>
        <dbReference type="ARBA" id="ARBA00022679"/>
    </source>
</evidence>
<keyword evidence="13" id="KW-1185">Reference proteome</keyword>
<protein>
    <recommendedName>
        <fullName evidence="4">Protein-L-isoaspartate O-methyltransferase</fullName>
        <ecNumber evidence="3">2.1.1.77</ecNumber>
    </recommendedName>
    <alternativeName>
        <fullName evidence="11">L-isoaspartyl protein carboxyl methyltransferase</fullName>
    </alternativeName>
    <alternativeName>
        <fullName evidence="9">Protein L-isoaspartyl methyltransferase</fullName>
    </alternativeName>
    <alternativeName>
        <fullName evidence="10">Protein-beta-aspartate methyltransferase</fullName>
    </alternativeName>
</protein>
<evidence type="ECO:0000313" key="12">
    <source>
        <dbReference type="EMBL" id="MDA4846662.1"/>
    </source>
</evidence>
<dbReference type="RefSeq" id="WP_271090446.1">
    <property type="nucleotide sequence ID" value="NZ_JAPJZH010000009.1"/>
</dbReference>
<comment type="similarity">
    <text evidence="2">Belongs to the methyltransferase superfamily. L-isoaspartyl/D-aspartyl protein methyltransferase family.</text>
</comment>
<keyword evidence="6 12" id="KW-0489">Methyltransferase</keyword>
<keyword evidence="7 12" id="KW-0808">Transferase</keyword>
<accession>A0ABT4VPM3</accession>
<dbReference type="EC" id="2.1.1.77" evidence="3"/>
<keyword evidence="8" id="KW-0949">S-adenosyl-L-methionine</keyword>
<organism evidence="12 13">
    <name type="scientific">Hoeflea poritis</name>
    <dbReference type="NCBI Taxonomy" id="2993659"/>
    <lineage>
        <taxon>Bacteria</taxon>
        <taxon>Pseudomonadati</taxon>
        <taxon>Pseudomonadota</taxon>
        <taxon>Alphaproteobacteria</taxon>
        <taxon>Hyphomicrobiales</taxon>
        <taxon>Rhizobiaceae</taxon>
        <taxon>Hoeflea</taxon>
    </lineage>
</organism>
<evidence type="ECO:0000256" key="3">
    <source>
        <dbReference type="ARBA" id="ARBA00011890"/>
    </source>
</evidence>
<dbReference type="GO" id="GO:0004719">
    <property type="term" value="F:protein-L-isoaspartate (D-aspartate) O-methyltransferase activity"/>
    <property type="evidence" value="ECO:0007669"/>
    <property type="project" value="UniProtKB-EC"/>
</dbReference>
<dbReference type="PANTHER" id="PTHR11579">
    <property type="entry name" value="PROTEIN-L-ISOASPARTATE O-METHYLTRANSFERASE"/>
    <property type="match status" value="1"/>
</dbReference>
<dbReference type="GO" id="GO:0032259">
    <property type="term" value="P:methylation"/>
    <property type="evidence" value="ECO:0007669"/>
    <property type="project" value="UniProtKB-KW"/>
</dbReference>
<evidence type="ECO:0000313" key="13">
    <source>
        <dbReference type="Proteomes" id="UP001148313"/>
    </source>
</evidence>
<evidence type="ECO:0000256" key="2">
    <source>
        <dbReference type="ARBA" id="ARBA00005369"/>
    </source>
</evidence>
<keyword evidence="5" id="KW-0963">Cytoplasm</keyword>
<gene>
    <name evidence="12" type="ORF">OOZ53_14965</name>
</gene>
<comment type="subcellular location">
    <subcellularLocation>
        <location evidence="1">Cytoplasm</location>
    </subcellularLocation>
</comment>
<dbReference type="Gene3D" id="3.40.50.150">
    <property type="entry name" value="Vaccinia Virus protein VP39"/>
    <property type="match status" value="1"/>
</dbReference>